<evidence type="ECO:0000313" key="6">
    <source>
        <dbReference type="EMBL" id="SMC31087.1"/>
    </source>
</evidence>
<evidence type="ECO:0000256" key="2">
    <source>
        <dbReference type="ARBA" id="ARBA00022692"/>
    </source>
</evidence>
<evidence type="ECO:0000256" key="1">
    <source>
        <dbReference type="ARBA" id="ARBA00004141"/>
    </source>
</evidence>
<dbReference type="GO" id="GO:0051119">
    <property type="term" value="F:sugar transmembrane transporter activity"/>
    <property type="evidence" value="ECO:0007669"/>
    <property type="project" value="InterPro"/>
</dbReference>
<dbReference type="GO" id="GO:0016020">
    <property type="term" value="C:membrane"/>
    <property type="evidence" value="ECO:0007669"/>
    <property type="project" value="UniProtKB-SubCell"/>
</dbReference>
<dbReference type="Proteomes" id="UP000192708">
    <property type="component" value="Unassembled WGS sequence"/>
</dbReference>
<dbReference type="STRING" id="1938817.SAMN06296008_101366"/>
<dbReference type="EMBL" id="FWXJ01000001">
    <property type="protein sequence ID" value="SMC31087.1"/>
    <property type="molecule type" value="Genomic_DNA"/>
</dbReference>
<proteinExistence type="predicted"/>
<evidence type="ECO:0000256" key="5">
    <source>
        <dbReference type="SAM" id="Phobius"/>
    </source>
</evidence>
<gene>
    <name evidence="6" type="ORF">SAMN06296008_101366</name>
</gene>
<keyword evidence="4 5" id="KW-0472">Membrane</keyword>
<dbReference type="OrthoDB" id="122062at2"/>
<dbReference type="InterPro" id="IPR006603">
    <property type="entry name" value="PQ-loop_rpt"/>
</dbReference>
<protein>
    <submittedName>
        <fullName evidence="6">MtN3 and saliva related transmembrane protein</fullName>
    </submittedName>
</protein>
<evidence type="ECO:0000256" key="3">
    <source>
        <dbReference type="ARBA" id="ARBA00022989"/>
    </source>
</evidence>
<evidence type="ECO:0000313" key="7">
    <source>
        <dbReference type="Proteomes" id="UP000192708"/>
    </source>
</evidence>
<comment type="subcellular location">
    <subcellularLocation>
        <location evidence="1">Membrane</location>
        <topology evidence="1">Multi-pass membrane protein</topology>
    </subcellularLocation>
</comment>
<feature type="transmembrane region" description="Helical" evidence="5">
    <location>
        <begin position="31"/>
        <end position="52"/>
    </location>
</feature>
<name>A0A1W1Y4M8_9BURK</name>
<accession>A0A1W1Y4M8</accession>
<dbReference type="Gene3D" id="1.20.1280.290">
    <property type="match status" value="1"/>
</dbReference>
<sequence length="87" mass="9856">MSNSIIGYCAAFLTTTAFIPQAIHSWRTKDLSSISLSMYLLFTLGVALWVWYGYVNESWPVVVANAITLVISTSILYLKIRIDFFKI</sequence>
<keyword evidence="2 5" id="KW-0812">Transmembrane</keyword>
<keyword evidence="3 5" id="KW-1133">Transmembrane helix</keyword>
<dbReference type="AlphaFoldDB" id="A0A1W1Y4M8"/>
<feature type="transmembrane region" description="Helical" evidence="5">
    <location>
        <begin position="58"/>
        <end position="78"/>
    </location>
</feature>
<organism evidence="6 7">
    <name type="scientific">Polynucleobacter kasalickyi</name>
    <dbReference type="NCBI Taxonomy" id="1938817"/>
    <lineage>
        <taxon>Bacteria</taxon>
        <taxon>Pseudomonadati</taxon>
        <taxon>Pseudomonadota</taxon>
        <taxon>Betaproteobacteria</taxon>
        <taxon>Burkholderiales</taxon>
        <taxon>Burkholderiaceae</taxon>
        <taxon>Polynucleobacter</taxon>
    </lineage>
</organism>
<dbReference type="InterPro" id="IPR047662">
    <property type="entry name" value="SemiSWEET"/>
</dbReference>
<dbReference type="RefSeq" id="WP_084282142.1">
    <property type="nucleotide sequence ID" value="NZ_FWXJ01000001.1"/>
</dbReference>
<dbReference type="NCBIfam" id="NF037968">
    <property type="entry name" value="SemiSWEET_2"/>
    <property type="match status" value="1"/>
</dbReference>
<evidence type="ECO:0000256" key="4">
    <source>
        <dbReference type="ARBA" id="ARBA00023136"/>
    </source>
</evidence>
<reference evidence="6 7" key="1">
    <citation type="submission" date="2017-04" db="EMBL/GenBank/DDBJ databases">
        <authorList>
            <person name="Afonso C.L."/>
            <person name="Miller P.J."/>
            <person name="Scott M.A."/>
            <person name="Spackman E."/>
            <person name="Goraichik I."/>
            <person name="Dimitrov K.M."/>
            <person name="Suarez D.L."/>
            <person name="Swayne D.E."/>
        </authorList>
    </citation>
    <scope>NUCLEOTIDE SEQUENCE [LARGE SCALE GENOMIC DNA]</scope>
    <source>
        <strain evidence="6 7">VK13</strain>
    </source>
</reference>
<dbReference type="Pfam" id="PF04193">
    <property type="entry name" value="PQ-loop"/>
    <property type="match status" value="1"/>
</dbReference>
<keyword evidence="7" id="KW-1185">Reference proteome</keyword>